<keyword evidence="4" id="KW-1185">Reference proteome</keyword>
<accession>A0A9D4CNM4</accession>
<comment type="caution">
    <text evidence="2">The sequence shown here is derived from an EMBL/GenBank/DDBJ whole genome shotgun (WGS) entry which is preliminary data.</text>
</comment>
<evidence type="ECO:0000313" key="2">
    <source>
        <dbReference type="EMBL" id="KAH3728760.1"/>
    </source>
</evidence>
<dbReference type="EMBL" id="JAIWYP010000012">
    <property type="protein sequence ID" value="KAH3728939.1"/>
    <property type="molecule type" value="Genomic_DNA"/>
</dbReference>
<dbReference type="AlphaFoldDB" id="A0A9D4CNM4"/>
<evidence type="ECO:0000313" key="4">
    <source>
        <dbReference type="Proteomes" id="UP000828390"/>
    </source>
</evidence>
<name>A0A9D4CNM4_DREPO</name>
<sequence>MKSRLLEIIKLFTDPGSESPNAFTEVLHLLVEEASVKLSEFNTWQERMGSRNDDGEPSKETLGWFSSRLEEIIASVLLVVQKQSKSTVSMETGSDDVAKEENEGNSISGII</sequence>
<gene>
    <name evidence="2" type="ORF">DPMN_054721</name>
    <name evidence="3" type="ORF">DPMN_054902</name>
</gene>
<protein>
    <submittedName>
        <fullName evidence="2">Uncharacterized protein</fullName>
    </submittedName>
</protein>
<organism evidence="2 4">
    <name type="scientific">Dreissena polymorpha</name>
    <name type="common">Zebra mussel</name>
    <name type="synonym">Mytilus polymorpha</name>
    <dbReference type="NCBI Taxonomy" id="45954"/>
    <lineage>
        <taxon>Eukaryota</taxon>
        <taxon>Metazoa</taxon>
        <taxon>Spiralia</taxon>
        <taxon>Lophotrochozoa</taxon>
        <taxon>Mollusca</taxon>
        <taxon>Bivalvia</taxon>
        <taxon>Autobranchia</taxon>
        <taxon>Heteroconchia</taxon>
        <taxon>Euheterodonta</taxon>
        <taxon>Imparidentia</taxon>
        <taxon>Neoheterodontei</taxon>
        <taxon>Myida</taxon>
        <taxon>Dreissenoidea</taxon>
        <taxon>Dreissenidae</taxon>
        <taxon>Dreissena</taxon>
    </lineage>
</organism>
<dbReference type="EMBL" id="JAIWYP010000012">
    <property type="protein sequence ID" value="KAH3728760.1"/>
    <property type="molecule type" value="Genomic_DNA"/>
</dbReference>
<evidence type="ECO:0000256" key="1">
    <source>
        <dbReference type="SAM" id="MobiDB-lite"/>
    </source>
</evidence>
<feature type="region of interest" description="Disordered" evidence="1">
    <location>
        <begin position="86"/>
        <end position="111"/>
    </location>
</feature>
<evidence type="ECO:0000313" key="3">
    <source>
        <dbReference type="EMBL" id="KAH3728939.1"/>
    </source>
</evidence>
<proteinExistence type="predicted"/>
<reference evidence="2" key="2">
    <citation type="submission" date="2020-11" db="EMBL/GenBank/DDBJ databases">
        <authorList>
            <person name="McCartney M.A."/>
            <person name="Auch B."/>
            <person name="Kono T."/>
            <person name="Mallez S."/>
            <person name="Becker A."/>
            <person name="Gohl D.M."/>
            <person name="Silverstein K.A.T."/>
            <person name="Koren S."/>
            <person name="Bechman K.B."/>
            <person name="Herman A."/>
            <person name="Abrahante J.E."/>
            <person name="Garbe J."/>
        </authorList>
    </citation>
    <scope>NUCLEOTIDE SEQUENCE</scope>
    <source>
        <strain evidence="2">Duluth1</strain>
        <tissue evidence="2">Whole animal</tissue>
    </source>
</reference>
<dbReference type="Proteomes" id="UP000828390">
    <property type="component" value="Unassembled WGS sequence"/>
</dbReference>
<reference evidence="2" key="1">
    <citation type="journal article" date="2019" name="bioRxiv">
        <title>The Genome of the Zebra Mussel, Dreissena polymorpha: A Resource for Invasive Species Research.</title>
        <authorList>
            <person name="McCartney M.A."/>
            <person name="Auch B."/>
            <person name="Kono T."/>
            <person name="Mallez S."/>
            <person name="Zhang Y."/>
            <person name="Obille A."/>
            <person name="Becker A."/>
            <person name="Abrahante J.E."/>
            <person name="Garbe J."/>
            <person name="Badalamenti J.P."/>
            <person name="Herman A."/>
            <person name="Mangelson H."/>
            <person name="Liachko I."/>
            <person name="Sullivan S."/>
            <person name="Sone E.D."/>
            <person name="Koren S."/>
            <person name="Silverstein K.A.T."/>
            <person name="Beckman K.B."/>
            <person name="Gohl D.M."/>
        </authorList>
    </citation>
    <scope>NUCLEOTIDE SEQUENCE</scope>
    <source>
        <strain evidence="2">Duluth1</strain>
        <tissue evidence="2">Whole animal</tissue>
    </source>
</reference>